<gene>
    <name evidence="2" type="ORF">GCM10008101_22960</name>
</gene>
<accession>A0ABQ3C6X5</accession>
<dbReference type="EMBL" id="BMXY01000003">
    <property type="protein sequence ID" value="GGZ68069.1"/>
    <property type="molecule type" value="Genomic_DNA"/>
</dbReference>
<evidence type="ECO:0000256" key="1">
    <source>
        <dbReference type="SAM" id="SignalP"/>
    </source>
</evidence>
<keyword evidence="1" id="KW-0732">Signal</keyword>
<dbReference type="RefSeq" id="WP_189450060.1">
    <property type="nucleotide sequence ID" value="NZ_BMXY01000003.1"/>
</dbReference>
<proteinExistence type="predicted"/>
<evidence type="ECO:0008006" key="4">
    <source>
        <dbReference type="Google" id="ProtNLM"/>
    </source>
</evidence>
<name>A0ABQ3C6X5_9GAMM</name>
<sequence>MRLPALLAPFLFVVLVFAPAVRAADDFGPAIEPGELDGLRGGYQLPGGLAIGFGLERLVSVNGELVVAQRVDIPNLATITPDQARELASLTDGRTIQVGGATTITPGIGTVVIQNALDDQQIQALTGLHATVNTLGLLQSMNFSRSLDDALRLGGTP</sequence>
<keyword evidence="3" id="KW-1185">Reference proteome</keyword>
<feature type="signal peptide" evidence="1">
    <location>
        <begin position="1"/>
        <end position="23"/>
    </location>
</feature>
<dbReference type="Proteomes" id="UP000643403">
    <property type="component" value="Unassembled WGS sequence"/>
</dbReference>
<reference evidence="3" key="1">
    <citation type="journal article" date="2019" name="Int. J. Syst. Evol. Microbiol.">
        <title>The Global Catalogue of Microorganisms (GCM) 10K type strain sequencing project: providing services to taxonomists for standard genome sequencing and annotation.</title>
        <authorList>
            <consortium name="The Broad Institute Genomics Platform"/>
            <consortium name="The Broad Institute Genome Sequencing Center for Infectious Disease"/>
            <person name="Wu L."/>
            <person name="Ma J."/>
        </authorList>
    </citation>
    <scope>NUCLEOTIDE SEQUENCE [LARGE SCALE GENOMIC DNA]</scope>
    <source>
        <strain evidence="3">KCTC 22558</strain>
    </source>
</reference>
<organism evidence="2 3">
    <name type="scientific">Cognatilysobacter xinjiangensis</name>
    <dbReference type="NCBI Taxonomy" id="546892"/>
    <lineage>
        <taxon>Bacteria</taxon>
        <taxon>Pseudomonadati</taxon>
        <taxon>Pseudomonadota</taxon>
        <taxon>Gammaproteobacteria</taxon>
        <taxon>Lysobacterales</taxon>
        <taxon>Lysobacteraceae</taxon>
        <taxon>Cognatilysobacter</taxon>
    </lineage>
</organism>
<evidence type="ECO:0000313" key="2">
    <source>
        <dbReference type="EMBL" id="GGZ68069.1"/>
    </source>
</evidence>
<comment type="caution">
    <text evidence="2">The sequence shown here is derived from an EMBL/GenBank/DDBJ whole genome shotgun (WGS) entry which is preliminary data.</text>
</comment>
<feature type="chain" id="PRO_5045473648" description="Preprotein translocase subunit SecD" evidence="1">
    <location>
        <begin position="24"/>
        <end position="157"/>
    </location>
</feature>
<evidence type="ECO:0000313" key="3">
    <source>
        <dbReference type="Proteomes" id="UP000643403"/>
    </source>
</evidence>
<protein>
    <recommendedName>
        <fullName evidence="4">Preprotein translocase subunit SecD</fullName>
    </recommendedName>
</protein>